<feature type="compositionally biased region" description="Basic and acidic residues" evidence="2">
    <location>
        <begin position="452"/>
        <end position="465"/>
    </location>
</feature>
<feature type="compositionally biased region" description="Polar residues" evidence="2">
    <location>
        <begin position="205"/>
        <end position="220"/>
    </location>
</feature>
<proteinExistence type="predicted"/>
<dbReference type="Proteomes" id="UP001530400">
    <property type="component" value="Unassembled WGS sequence"/>
</dbReference>
<evidence type="ECO:0000313" key="4">
    <source>
        <dbReference type="Proteomes" id="UP001530400"/>
    </source>
</evidence>
<protein>
    <submittedName>
        <fullName evidence="3">Uncharacterized protein</fullName>
    </submittedName>
</protein>
<feature type="region of interest" description="Disordered" evidence="2">
    <location>
        <begin position="205"/>
        <end position="248"/>
    </location>
</feature>
<comment type="caution">
    <text evidence="3">The sequence shown here is derived from an EMBL/GenBank/DDBJ whole genome shotgun (WGS) entry which is preliminary data.</text>
</comment>
<dbReference type="PANTHER" id="PTHR45615">
    <property type="entry name" value="MYOSIN HEAVY CHAIN, NON-MUSCLE"/>
    <property type="match status" value="1"/>
</dbReference>
<keyword evidence="4" id="KW-1185">Reference proteome</keyword>
<dbReference type="AlphaFoldDB" id="A0ABD3N240"/>
<name>A0ABD3N240_9STRA</name>
<feature type="compositionally biased region" description="Polar residues" evidence="2">
    <location>
        <begin position="436"/>
        <end position="449"/>
    </location>
</feature>
<gene>
    <name evidence="3" type="ORF">ACHAWO_007746</name>
</gene>
<sequence>MQSTTSALDLKGLFDAPSKNLELAFEHVIGLITQQSRDVDELKQAQVKAAETNEELRSKLERSADELTRERDETAAELQKLRNDYHDLLTDHQQSEATVGNLQQEIKVEQETYAVGYLTYMLGFTLLLLQILQNLQFYIHGTSQTVQSITDAKGRNSFVYVPNPRGETQLSFDVDIDSADQLVRNKSRHSVTSIYVAGDPEIHSVASSQSECQELPTSNETDTHDQSPDTGNDEAIPPSFSIGGSNVDTDHVASSEILHESVSDGELQPTDSRIDQGLEREEEADVQVSASEISAIDVPIERNFNSSTANRDLVDTATANSEYNIKSEPASMVRIASSENKAKNAFCNIVSAKRLAGNQTVTARLHRLESSLSGVLESLRAFDTKKDQAENDQIEKMVSNIAERLGTVEQFLHGFNKDEEKVYAETEQLATEKCDSSTSNVDENNTDGNDQAVDRESSISKDWSDVKPAKTDLEKVPSLLCHLEKRESKTDAALGELAKQILDLQSDLASRETVSEPTTGVSSDVEIEIRKLSDGLQKQLSDITTSIEGKVSNEDFEKEISSLQQSLERYQGESMRTNQHEADEEVNSCAYHELTELREQIADLNKSKMSKDEFDLRMEKKDAYVLSLVEDRITRQNVEIANKTEKISSELNDIRSLVGPQVTVSRSPSEPSSLNDFERVNQSIDLDEMIQQATETVRASLEESLTKRLNELKCIEDELDGLVSQLAEKPSQDQIDSMMQNLEASMSQRIGQDKDLQLIVANMKNELSQRMTRSEVVNLVKTIISQAKLGIQNTKDSLMIGRTPYRCIGCNQSFPAGVNGIRAPKVNHDSFPIQGSFSIAPVLHSANRKSLRPLQTRRSVPVRPSTAVIGGGLHSRYSFQARNNSG</sequence>
<dbReference type="PANTHER" id="PTHR45615:SF80">
    <property type="entry name" value="GRIP DOMAIN-CONTAINING PROTEIN"/>
    <property type="match status" value="1"/>
</dbReference>
<reference evidence="3 4" key="1">
    <citation type="submission" date="2024-10" db="EMBL/GenBank/DDBJ databases">
        <title>Updated reference genomes for cyclostephanoid diatoms.</title>
        <authorList>
            <person name="Roberts W.R."/>
            <person name="Alverson A.J."/>
        </authorList>
    </citation>
    <scope>NUCLEOTIDE SEQUENCE [LARGE SCALE GENOMIC DNA]</scope>
    <source>
        <strain evidence="3 4">AJA010-31</strain>
    </source>
</reference>
<organism evidence="3 4">
    <name type="scientific">Cyclotella atomus</name>
    <dbReference type="NCBI Taxonomy" id="382360"/>
    <lineage>
        <taxon>Eukaryota</taxon>
        <taxon>Sar</taxon>
        <taxon>Stramenopiles</taxon>
        <taxon>Ochrophyta</taxon>
        <taxon>Bacillariophyta</taxon>
        <taxon>Coscinodiscophyceae</taxon>
        <taxon>Thalassiosirophycidae</taxon>
        <taxon>Stephanodiscales</taxon>
        <taxon>Stephanodiscaceae</taxon>
        <taxon>Cyclotella</taxon>
    </lineage>
</organism>
<feature type="coiled-coil region" evidence="1">
    <location>
        <begin position="39"/>
        <end position="112"/>
    </location>
</feature>
<evidence type="ECO:0000313" key="3">
    <source>
        <dbReference type="EMBL" id="KAL3770155.1"/>
    </source>
</evidence>
<feature type="region of interest" description="Disordered" evidence="2">
    <location>
        <begin position="430"/>
        <end position="465"/>
    </location>
</feature>
<evidence type="ECO:0000256" key="1">
    <source>
        <dbReference type="SAM" id="Coils"/>
    </source>
</evidence>
<accession>A0ABD3N240</accession>
<dbReference type="EMBL" id="JALLPJ020001317">
    <property type="protein sequence ID" value="KAL3770155.1"/>
    <property type="molecule type" value="Genomic_DNA"/>
</dbReference>
<evidence type="ECO:0000256" key="2">
    <source>
        <dbReference type="SAM" id="MobiDB-lite"/>
    </source>
</evidence>
<keyword evidence="1" id="KW-0175">Coiled coil</keyword>